<proteinExistence type="predicted"/>
<dbReference type="EMBL" id="JACDQQ010000566">
    <property type="protein sequence ID" value="MBA0084484.1"/>
    <property type="molecule type" value="Genomic_DNA"/>
</dbReference>
<dbReference type="InterPro" id="IPR000073">
    <property type="entry name" value="AB_hydrolase_1"/>
</dbReference>
<organism evidence="2 3">
    <name type="scientific">Candidatus Acidiferrum panamense</name>
    <dbReference type="NCBI Taxonomy" id="2741543"/>
    <lineage>
        <taxon>Bacteria</taxon>
        <taxon>Pseudomonadati</taxon>
        <taxon>Acidobacteriota</taxon>
        <taxon>Terriglobia</taxon>
        <taxon>Candidatus Acidiferrales</taxon>
        <taxon>Candidatus Acidiferrum</taxon>
    </lineage>
</organism>
<keyword evidence="3" id="KW-1185">Reference proteome</keyword>
<dbReference type="PANTHER" id="PTHR43798:SF33">
    <property type="entry name" value="HYDROLASE, PUTATIVE (AFU_ORTHOLOGUE AFUA_2G14860)-RELATED"/>
    <property type="match status" value="1"/>
</dbReference>
<dbReference type="GO" id="GO:0016787">
    <property type="term" value="F:hydrolase activity"/>
    <property type="evidence" value="ECO:0007669"/>
    <property type="project" value="UniProtKB-KW"/>
</dbReference>
<protein>
    <submittedName>
        <fullName evidence="2">Alpha/beta hydrolase</fullName>
    </submittedName>
</protein>
<sequence>MSALIHPKTITLDGLSVRYAEGGQDGPDAILMSPWPESVYAFEPAWPHLAAAAHLVAIDPPGFGGSDYRQTLMNPKAMGHFILNVADALGLDNPHIVGPDIGTSSVLFAAAADQDRFRSIVVGSGGAAVPLDVTGVLKEWIEAPDLEPYRQMGGRKIVEIALGTIAGYTPSDEIREDYMSCYEGDRFADTIPYAQSYREYLPELAKLLPGIQTPVRIVAGADDQVVPGSNAEFLHERLPNAQVDLIAGAGHFCWEEKPAEYAALLTSWWVRAKAASKS</sequence>
<keyword evidence="2" id="KW-0378">Hydrolase</keyword>
<dbReference type="AlphaFoldDB" id="A0A7V8NNB7"/>
<dbReference type="InterPro" id="IPR029058">
    <property type="entry name" value="AB_hydrolase_fold"/>
</dbReference>
<dbReference type="Pfam" id="PF12697">
    <property type="entry name" value="Abhydrolase_6"/>
    <property type="match status" value="1"/>
</dbReference>
<dbReference type="SUPFAM" id="SSF53474">
    <property type="entry name" value="alpha/beta-Hydrolases"/>
    <property type="match status" value="1"/>
</dbReference>
<evidence type="ECO:0000313" key="2">
    <source>
        <dbReference type="EMBL" id="MBA0084484.1"/>
    </source>
</evidence>
<comment type="caution">
    <text evidence="2">The sequence shown here is derived from an EMBL/GenBank/DDBJ whole genome shotgun (WGS) entry which is preliminary data.</text>
</comment>
<name>A0A7V8NNB7_9BACT</name>
<evidence type="ECO:0000259" key="1">
    <source>
        <dbReference type="Pfam" id="PF12697"/>
    </source>
</evidence>
<reference evidence="2" key="1">
    <citation type="submission" date="2020-06" db="EMBL/GenBank/DDBJ databases">
        <title>Legume-microbial interactions unlock mineral nutrients during tropical forest succession.</title>
        <authorList>
            <person name="Epihov D.Z."/>
        </authorList>
    </citation>
    <scope>NUCLEOTIDE SEQUENCE [LARGE SCALE GENOMIC DNA]</scope>
    <source>
        <strain evidence="2">Pan2503</strain>
    </source>
</reference>
<feature type="domain" description="AB hydrolase-1" evidence="1">
    <location>
        <begin position="46"/>
        <end position="263"/>
    </location>
</feature>
<gene>
    <name evidence="2" type="ORF">HRJ53_05775</name>
</gene>
<dbReference type="Gene3D" id="3.40.50.1820">
    <property type="entry name" value="alpha/beta hydrolase"/>
    <property type="match status" value="1"/>
</dbReference>
<dbReference type="InterPro" id="IPR050266">
    <property type="entry name" value="AB_hydrolase_sf"/>
</dbReference>
<dbReference type="GO" id="GO:0016020">
    <property type="term" value="C:membrane"/>
    <property type="evidence" value="ECO:0007669"/>
    <property type="project" value="TreeGrafter"/>
</dbReference>
<dbReference type="Proteomes" id="UP000567293">
    <property type="component" value="Unassembled WGS sequence"/>
</dbReference>
<dbReference type="PANTHER" id="PTHR43798">
    <property type="entry name" value="MONOACYLGLYCEROL LIPASE"/>
    <property type="match status" value="1"/>
</dbReference>
<evidence type="ECO:0000313" key="3">
    <source>
        <dbReference type="Proteomes" id="UP000567293"/>
    </source>
</evidence>
<accession>A0A7V8NNB7</accession>